<dbReference type="HOGENOM" id="CLU_215160_0_0_2"/>
<sequence length="51" mass="5860">MSNLSKKRVTVVLDDEVIKKLRVKQAKLIQQTNSTASFSHVISEELRKCMK</sequence>
<dbReference type="Proteomes" id="UP000032408">
    <property type="component" value="Chromosome"/>
</dbReference>
<dbReference type="AlphaFoldDB" id="A0A0D5C3G8"/>
<gene>
    <name evidence="1" type="ORF">NADRNF5_1649</name>
</gene>
<dbReference type="RefSeq" id="WP_192828312.1">
    <property type="nucleotide sequence ID" value="NZ_CP011070.1"/>
</dbReference>
<dbReference type="GeneID" id="59167025"/>
<reference evidence="1 2" key="2">
    <citation type="journal article" date="2016" name="ISME J.">
        <title>Physiological and genomic characterization of two novel marine thaumarchaeal strains indicates niche differentiation.</title>
        <authorList>
            <person name="Bayer B."/>
            <person name="Vojvoda J."/>
            <person name="Offre P."/>
            <person name="Alves R.J."/>
            <person name="Elisabeth N.H."/>
            <person name="Garcia J.A."/>
            <person name="Volland J.M."/>
            <person name="Srivastava A."/>
            <person name="Schleper C."/>
            <person name="Herndl G.J."/>
        </authorList>
    </citation>
    <scope>NUCLEOTIDE SEQUENCE [LARGE SCALE GENOMIC DNA]</scope>
    <source>
        <strain evidence="1 2">NF5</strain>
    </source>
</reference>
<proteinExistence type="predicted"/>
<keyword evidence="2" id="KW-1185">Reference proteome</keyword>
<protein>
    <submittedName>
        <fullName evidence="1">Uncharacterized protein</fullName>
    </submittedName>
</protein>
<dbReference type="KEGG" id="nin:NADRNF5_1649"/>
<organism evidence="1 2">
    <name type="scientific">Nitrosopumilus adriaticus</name>
    <dbReference type="NCBI Taxonomy" id="1580092"/>
    <lineage>
        <taxon>Archaea</taxon>
        <taxon>Nitrososphaerota</taxon>
        <taxon>Nitrososphaeria</taxon>
        <taxon>Nitrosopumilales</taxon>
        <taxon>Nitrosopumilaceae</taxon>
        <taxon>Nitrosopumilus</taxon>
    </lineage>
</organism>
<reference evidence="2" key="1">
    <citation type="submission" date="2015-03" db="EMBL/GenBank/DDBJ databases">
        <title>Characterization of two novel Thaumarchaeota isolated from the Northern Adriatic Sea.</title>
        <authorList>
            <person name="Bayer B."/>
            <person name="Vojvoda J."/>
            <person name="Offre P."/>
            <person name="Srivastava A."/>
            <person name="Elisabeth N."/>
            <person name="Garcia J.A.L."/>
            <person name="Schleper C."/>
            <person name="Herndl G.J."/>
        </authorList>
    </citation>
    <scope>NUCLEOTIDE SEQUENCE [LARGE SCALE GENOMIC DNA]</scope>
    <source>
        <strain evidence="2">NF5</strain>
    </source>
</reference>
<evidence type="ECO:0000313" key="1">
    <source>
        <dbReference type="EMBL" id="AJW71329.1"/>
    </source>
</evidence>
<dbReference type="OrthoDB" id="1972at2157"/>
<accession>A0A0D5C3G8</accession>
<evidence type="ECO:0000313" key="2">
    <source>
        <dbReference type="Proteomes" id="UP000032408"/>
    </source>
</evidence>
<dbReference type="EMBL" id="CP011070">
    <property type="protein sequence ID" value="AJW71329.1"/>
    <property type="molecule type" value="Genomic_DNA"/>
</dbReference>
<dbReference type="STRING" id="1580092.NADRNF5_1649"/>
<name>A0A0D5C3G8_9ARCH</name>